<keyword evidence="2" id="KW-1185">Reference proteome</keyword>
<evidence type="ECO:0000313" key="2">
    <source>
        <dbReference type="Proteomes" id="UP000219374"/>
    </source>
</evidence>
<sequence length="178" mass="19146">MKKWIALVLVLLLALGGYVAAGPYLAIHGIRTALAEHDTARLQKHVDFPALRVNLRAQLQDHLVREAGADMQSSLFGSVALSVAGSVLGAGVDTLVTPLGIGALLQGRSMWKKALGETIGGDTHAPATPADPLKHAQHRYESLSRFTATAPDQDGDLVVFVFTRQGLRWRLTDIRLPL</sequence>
<protein>
    <recommendedName>
        <fullName evidence="3">DUF2939 domain-containing protein</fullName>
    </recommendedName>
</protein>
<dbReference type="Pfam" id="PF11159">
    <property type="entry name" value="DUF2939"/>
    <property type="match status" value="1"/>
</dbReference>
<dbReference type="Proteomes" id="UP000219374">
    <property type="component" value="Unassembled WGS sequence"/>
</dbReference>
<evidence type="ECO:0008006" key="3">
    <source>
        <dbReference type="Google" id="ProtNLM"/>
    </source>
</evidence>
<proteinExistence type="predicted"/>
<accession>A0A286CXV0</accession>
<dbReference type="OrthoDB" id="5739641at2"/>
<organism evidence="1 2">
    <name type="scientific">Pseudoxanthomonas wuyuanensis</name>
    <dbReference type="NCBI Taxonomy" id="1073196"/>
    <lineage>
        <taxon>Bacteria</taxon>
        <taxon>Pseudomonadati</taxon>
        <taxon>Pseudomonadota</taxon>
        <taxon>Gammaproteobacteria</taxon>
        <taxon>Lysobacterales</taxon>
        <taxon>Lysobacteraceae</taxon>
        <taxon>Pseudoxanthomonas</taxon>
    </lineage>
</organism>
<evidence type="ECO:0000313" key="1">
    <source>
        <dbReference type="EMBL" id="SOD51222.1"/>
    </source>
</evidence>
<dbReference type="EMBL" id="OCND01000001">
    <property type="protein sequence ID" value="SOD51222.1"/>
    <property type="molecule type" value="Genomic_DNA"/>
</dbReference>
<dbReference type="InterPro" id="IPR021330">
    <property type="entry name" value="DUF2939"/>
</dbReference>
<dbReference type="AlphaFoldDB" id="A0A286CXV0"/>
<dbReference type="RefSeq" id="WP_097120297.1">
    <property type="nucleotide sequence ID" value="NZ_OCND01000001.1"/>
</dbReference>
<reference evidence="1 2" key="1">
    <citation type="submission" date="2017-09" db="EMBL/GenBank/DDBJ databases">
        <authorList>
            <person name="Ehlers B."/>
            <person name="Leendertz F.H."/>
        </authorList>
    </citation>
    <scope>NUCLEOTIDE SEQUENCE [LARGE SCALE GENOMIC DNA]</scope>
    <source>
        <strain evidence="1 2">CGMCC 1.10978</strain>
    </source>
</reference>
<gene>
    <name evidence="1" type="ORF">SAMN06296416_101514</name>
</gene>
<name>A0A286CXV0_9GAMM</name>